<keyword evidence="2" id="KW-1185">Reference proteome</keyword>
<sequence>MSTTNHQISLQQAIDMTTRYRANRPANFPICETFDLSAVQQLLAATGCRHLRVYYGMKDNNEVDVILVAADADGADILPAANVTTSTLTEGDPVLLEDGYRCPQNCPPPSSLNS</sequence>
<dbReference type="OrthoDB" id="674820at2"/>
<dbReference type="AlphaFoldDB" id="A0A4U3KT13"/>
<dbReference type="Proteomes" id="UP000305848">
    <property type="component" value="Unassembled WGS sequence"/>
</dbReference>
<dbReference type="EMBL" id="SZQL01000027">
    <property type="protein sequence ID" value="TKK64839.1"/>
    <property type="molecule type" value="Genomic_DNA"/>
</dbReference>
<accession>A0A4U3KT13</accession>
<protein>
    <submittedName>
        <fullName evidence="1">Uncharacterized protein</fullName>
    </submittedName>
</protein>
<organism evidence="1 2">
    <name type="scientific">Ilyomonas limi</name>
    <dbReference type="NCBI Taxonomy" id="2575867"/>
    <lineage>
        <taxon>Bacteria</taxon>
        <taxon>Pseudomonadati</taxon>
        <taxon>Bacteroidota</taxon>
        <taxon>Chitinophagia</taxon>
        <taxon>Chitinophagales</taxon>
        <taxon>Chitinophagaceae</taxon>
        <taxon>Ilyomonas</taxon>
    </lineage>
</organism>
<gene>
    <name evidence="1" type="ORF">FC093_21530</name>
</gene>
<dbReference type="RefSeq" id="WP_137263888.1">
    <property type="nucleotide sequence ID" value="NZ_SZQL01000027.1"/>
</dbReference>
<proteinExistence type="predicted"/>
<evidence type="ECO:0000313" key="2">
    <source>
        <dbReference type="Proteomes" id="UP000305848"/>
    </source>
</evidence>
<name>A0A4U3KT13_9BACT</name>
<comment type="caution">
    <text evidence="1">The sequence shown here is derived from an EMBL/GenBank/DDBJ whole genome shotgun (WGS) entry which is preliminary data.</text>
</comment>
<evidence type="ECO:0000313" key="1">
    <source>
        <dbReference type="EMBL" id="TKK64839.1"/>
    </source>
</evidence>
<reference evidence="1 2" key="1">
    <citation type="submission" date="2019-05" db="EMBL/GenBank/DDBJ databases">
        <title>Panacibacter sp. strain 17mud1-8 Genome sequencing and assembly.</title>
        <authorList>
            <person name="Chhetri G."/>
        </authorList>
    </citation>
    <scope>NUCLEOTIDE SEQUENCE [LARGE SCALE GENOMIC DNA]</scope>
    <source>
        <strain evidence="1 2">17mud1-8</strain>
    </source>
</reference>